<evidence type="ECO:0000313" key="1">
    <source>
        <dbReference type="Proteomes" id="UP000887564"/>
    </source>
</evidence>
<accession>A0A914RM27</accession>
<protein>
    <submittedName>
        <fullName evidence="2">Ovule protein</fullName>
    </submittedName>
</protein>
<dbReference type="Proteomes" id="UP000887564">
    <property type="component" value="Unplaced"/>
</dbReference>
<sequence>MSYILPIFIYKQIQTKDMSKSKKLHVFRCHMTSSLLNGIQKNLRIVVLFHKASGAIVGKFAYIFLSSSSQHK</sequence>
<keyword evidence="1" id="KW-1185">Reference proteome</keyword>
<evidence type="ECO:0000313" key="2">
    <source>
        <dbReference type="WBParaSite" id="PEQ_0000735101-mRNA-1"/>
    </source>
</evidence>
<name>A0A914RM27_PAREQ</name>
<proteinExistence type="predicted"/>
<reference evidence="2" key="1">
    <citation type="submission" date="2022-11" db="UniProtKB">
        <authorList>
            <consortium name="WormBaseParasite"/>
        </authorList>
    </citation>
    <scope>IDENTIFICATION</scope>
</reference>
<dbReference type="AlphaFoldDB" id="A0A914RM27"/>
<organism evidence="1 2">
    <name type="scientific">Parascaris equorum</name>
    <name type="common">Equine roundworm</name>
    <dbReference type="NCBI Taxonomy" id="6256"/>
    <lineage>
        <taxon>Eukaryota</taxon>
        <taxon>Metazoa</taxon>
        <taxon>Ecdysozoa</taxon>
        <taxon>Nematoda</taxon>
        <taxon>Chromadorea</taxon>
        <taxon>Rhabditida</taxon>
        <taxon>Spirurina</taxon>
        <taxon>Ascaridomorpha</taxon>
        <taxon>Ascaridoidea</taxon>
        <taxon>Ascarididae</taxon>
        <taxon>Parascaris</taxon>
    </lineage>
</organism>
<dbReference type="WBParaSite" id="PEQ_0000735101-mRNA-1">
    <property type="protein sequence ID" value="PEQ_0000735101-mRNA-1"/>
    <property type="gene ID" value="PEQ_0000735101"/>
</dbReference>